<name>A0A2N3V542_9NOCA</name>
<gene>
    <name evidence="1" type="ORF">ATK86_7145</name>
</gene>
<evidence type="ECO:0000313" key="1">
    <source>
        <dbReference type="EMBL" id="PKV76743.1"/>
    </source>
</evidence>
<accession>A0A2N3V542</accession>
<comment type="caution">
    <text evidence="1">The sequence shown here is derived from an EMBL/GenBank/DDBJ whole genome shotgun (WGS) entry which is preliminary data.</text>
</comment>
<proteinExistence type="predicted"/>
<reference evidence="1 2" key="1">
    <citation type="submission" date="2017-12" db="EMBL/GenBank/DDBJ databases">
        <title>Sequencing the genomes of 1000 Actinobacteria strains.</title>
        <authorList>
            <person name="Klenk H.-P."/>
        </authorList>
    </citation>
    <scope>NUCLEOTIDE SEQUENCE [LARGE SCALE GENOMIC DNA]</scope>
    <source>
        <strain evidence="1 2">DSM 44489</strain>
    </source>
</reference>
<evidence type="ECO:0000313" key="2">
    <source>
        <dbReference type="Proteomes" id="UP000233766"/>
    </source>
</evidence>
<dbReference type="RefSeq" id="WP_170112348.1">
    <property type="nucleotide sequence ID" value="NZ_PJMW01000003.1"/>
</dbReference>
<protein>
    <submittedName>
        <fullName evidence="1">Uncharacterized protein</fullName>
    </submittedName>
</protein>
<dbReference type="EMBL" id="PJMW01000003">
    <property type="protein sequence ID" value="PKV76743.1"/>
    <property type="molecule type" value="Genomic_DNA"/>
</dbReference>
<dbReference type="AlphaFoldDB" id="A0A2N3V542"/>
<dbReference type="Proteomes" id="UP000233766">
    <property type="component" value="Unassembled WGS sequence"/>
</dbReference>
<keyword evidence="2" id="KW-1185">Reference proteome</keyword>
<organism evidence="1 2">
    <name type="scientific">Nocardia fluminea</name>
    <dbReference type="NCBI Taxonomy" id="134984"/>
    <lineage>
        <taxon>Bacteria</taxon>
        <taxon>Bacillati</taxon>
        <taxon>Actinomycetota</taxon>
        <taxon>Actinomycetes</taxon>
        <taxon>Mycobacteriales</taxon>
        <taxon>Nocardiaceae</taxon>
        <taxon>Nocardia</taxon>
    </lineage>
</organism>
<sequence>MLYRLSYTPMCGGDGTRTRDLRSCPERYTGAPTNEIEGRSRWLGRRCWLLRGFNFSMNDSQADPDTTRDLAQRLAFGMTGQDRTALVGIDHTWSSTLAATAGCGVQAVAGLAGDIAAPVLCQGEGQVEDEAALGVLAGRDAVQDFDCRFPKSSARMS</sequence>